<dbReference type="InterPro" id="IPR026341">
    <property type="entry name" value="T9SS_type_B"/>
</dbReference>
<accession>A0ABW5TN38</accession>
<organism evidence="2 3">
    <name type="scientific">Pedobacter alpinus</name>
    <dbReference type="NCBI Taxonomy" id="1590643"/>
    <lineage>
        <taxon>Bacteria</taxon>
        <taxon>Pseudomonadati</taxon>
        <taxon>Bacteroidota</taxon>
        <taxon>Sphingobacteriia</taxon>
        <taxon>Sphingobacteriales</taxon>
        <taxon>Sphingobacteriaceae</taxon>
        <taxon>Pedobacter</taxon>
    </lineage>
</organism>
<name>A0ABW5TN38_9SPHI</name>
<gene>
    <name evidence="2" type="ORF">ACFSSE_01625</name>
</gene>
<reference evidence="3" key="1">
    <citation type="journal article" date="2019" name="Int. J. Syst. Evol. Microbiol.">
        <title>The Global Catalogue of Microorganisms (GCM) 10K type strain sequencing project: providing services to taxonomists for standard genome sequencing and annotation.</title>
        <authorList>
            <consortium name="The Broad Institute Genomics Platform"/>
            <consortium name="The Broad Institute Genome Sequencing Center for Infectious Disease"/>
            <person name="Wu L."/>
            <person name="Ma J."/>
        </authorList>
    </citation>
    <scope>NUCLEOTIDE SEQUENCE [LARGE SCALE GENOMIC DNA]</scope>
    <source>
        <strain evidence="3">KCTC 42456</strain>
    </source>
</reference>
<comment type="caution">
    <text evidence="2">The sequence shown here is derived from an EMBL/GenBank/DDBJ whole genome shotgun (WGS) entry which is preliminary data.</text>
</comment>
<dbReference type="EMBL" id="JBHULV010000008">
    <property type="protein sequence ID" value="MFD2730393.1"/>
    <property type="molecule type" value="Genomic_DNA"/>
</dbReference>
<dbReference type="Pfam" id="PF13585">
    <property type="entry name" value="CHU_C"/>
    <property type="match status" value="1"/>
</dbReference>
<sequence>MFKKFLTLVCVLLSSIYVVAQVCNGSLGDPTVVINFGQGAGVGPPLSGVSTGYQFKNGDCPDDGFYSILNRTNNCFSNSWHTLTEDHTPDDTNGYMMVVNATNNSGIFYSFSVVNLCPKTNYEFSSFIINLIKPTAPCGFITKPNITFSVEKTDGTVIKTFDTGFINEGNNPEWKKYGFFFETPTGVSEVVLKMINNSGGGCGNDVAIDDITFRPCGPVILAGSSSNISSNTLRICENEDDIFSLSAVVSSGFSTPAYQWQINLNNGDGWNDIANSTNLNYAAEIKNANLNGYQFRLAVAERENMNSKSCRVFSEPITIETEPKFTVNAGTNLSVLENQSINLNAIAPTGLQYQWSPSVYLSNPNILNPIVKPLQSTNYTLTVTNLSTSCTAQDDVFVSVETVIKIPNTFTPNDDGVNDLWVIPTLIGNQQVDIKVFNRYGVIVYKSKGYQKAWDAKLNGKILPAGMYYYIIDTKAPTNNLYKGSVLIVK</sequence>
<dbReference type="NCBIfam" id="TIGR04131">
    <property type="entry name" value="Bac_Flav_CTERM"/>
    <property type="match status" value="1"/>
</dbReference>
<feature type="chain" id="PRO_5047345070" evidence="1">
    <location>
        <begin position="21"/>
        <end position="490"/>
    </location>
</feature>
<feature type="signal peptide" evidence="1">
    <location>
        <begin position="1"/>
        <end position="20"/>
    </location>
</feature>
<protein>
    <submittedName>
        <fullName evidence="2">Gliding motility-associated C-terminal domain-containing protein</fullName>
    </submittedName>
</protein>
<evidence type="ECO:0000313" key="3">
    <source>
        <dbReference type="Proteomes" id="UP001597546"/>
    </source>
</evidence>
<dbReference type="Gene3D" id="2.60.120.260">
    <property type="entry name" value="Galactose-binding domain-like"/>
    <property type="match status" value="1"/>
</dbReference>
<dbReference type="RefSeq" id="WP_379040874.1">
    <property type="nucleotide sequence ID" value="NZ_JBHSKW010000005.1"/>
</dbReference>
<keyword evidence="1" id="KW-0732">Signal</keyword>
<proteinExistence type="predicted"/>
<keyword evidence="3" id="KW-1185">Reference proteome</keyword>
<evidence type="ECO:0000313" key="2">
    <source>
        <dbReference type="EMBL" id="MFD2730393.1"/>
    </source>
</evidence>
<evidence type="ECO:0000256" key="1">
    <source>
        <dbReference type="SAM" id="SignalP"/>
    </source>
</evidence>
<dbReference type="Proteomes" id="UP001597546">
    <property type="component" value="Unassembled WGS sequence"/>
</dbReference>